<protein>
    <recommendedName>
        <fullName evidence="3">DUF4283 domain-containing protein</fullName>
    </recommendedName>
</protein>
<dbReference type="EMBL" id="JBBPBM010001025">
    <property type="protein sequence ID" value="KAK8488191.1"/>
    <property type="molecule type" value="Genomic_DNA"/>
</dbReference>
<organism evidence="1 2">
    <name type="scientific">Hibiscus sabdariffa</name>
    <name type="common">roselle</name>
    <dbReference type="NCBI Taxonomy" id="183260"/>
    <lineage>
        <taxon>Eukaryota</taxon>
        <taxon>Viridiplantae</taxon>
        <taxon>Streptophyta</taxon>
        <taxon>Embryophyta</taxon>
        <taxon>Tracheophyta</taxon>
        <taxon>Spermatophyta</taxon>
        <taxon>Magnoliopsida</taxon>
        <taxon>eudicotyledons</taxon>
        <taxon>Gunneridae</taxon>
        <taxon>Pentapetalae</taxon>
        <taxon>rosids</taxon>
        <taxon>malvids</taxon>
        <taxon>Malvales</taxon>
        <taxon>Malvaceae</taxon>
        <taxon>Malvoideae</taxon>
        <taxon>Hibiscus</taxon>
    </lineage>
</organism>
<sequence>MNGVIDADKLTILESCALGFCKNVQSIRELAISFCDAGCSDFKIMTRRIWLSIRGILIHAWSEATFRNITPRWGILVEIDQDSLAPSSFETCCIQIETDWNSHIDEKFNLEVDSVLFPIQVMVVEEAIGPKCECCCGIDVVSQGNLSHSSKALEGELDTICKIGKVNDTVVADSIDTLEGSVAEKPTQDRPKFNLDRIWLENRQDDARILDLSVSTIPDEEVGLIICLEGLLANFDVMTVEGQGNWIENADIHKGIMNAEGQDNRMEIAYILNDIMYVEG</sequence>
<evidence type="ECO:0000313" key="2">
    <source>
        <dbReference type="Proteomes" id="UP001472677"/>
    </source>
</evidence>
<name>A0ABR2A5D8_9ROSI</name>
<reference evidence="1 2" key="1">
    <citation type="journal article" date="2024" name="G3 (Bethesda)">
        <title>Genome assembly of Hibiscus sabdariffa L. provides insights into metabolisms of medicinal natural products.</title>
        <authorList>
            <person name="Kim T."/>
        </authorList>
    </citation>
    <scope>NUCLEOTIDE SEQUENCE [LARGE SCALE GENOMIC DNA]</scope>
    <source>
        <strain evidence="1">TK-2024</strain>
        <tissue evidence="1">Old leaves</tissue>
    </source>
</reference>
<evidence type="ECO:0000313" key="1">
    <source>
        <dbReference type="EMBL" id="KAK8488191.1"/>
    </source>
</evidence>
<comment type="caution">
    <text evidence="1">The sequence shown here is derived from an EMBL/GenBank/DDBJ whole genome shotgun (WGS) entry which is preliminary data.</text>
</comment>
<gene>
    <name evidence="1" type="ORF">V6N12_044875</name>
</gene>
<keyword evidence="2" id="KW-1185">Reference proteome</keyword>
<dbReference type="Proteomes" id="UP001472677">
    <property type="component" value="Unassembled WGS sequence"/>
</dbReference>
<proteinExistence type="predicted"/>
<accession>A0ABR2A5D8</accession>
<evidence type="ECO:0008006" key="3">
    <source>
        <dbReference type="Google" id="ProtNLM"/>
    </source>
</evidence>